<dbReference type="GO" id="GO:0019829">
    <property type="term" value="F:ATPase-coupled monoatomic cation transmembrane transporter activity"/>
    <property type="evidence" value="ECO:0007669"/>
    <property type="project" value="InterPro"/>
</dbReference>
<dbReference type="GO" id="GO:0005507">
    <property type="term" value="F:copper ion binding"/>
    <property type="evidence" value="ECO:0007669"/>
    <property type="project" value="InterPro"/>
</dbReference>
<evidence type="ECO:0000256" key="1">
    <source>
        <dbReference type="ARBA" id="ARBA00004370"/>
    </source>
</evidence>
<evidence type="ECO:0000256" key="7">
    <source>
        <dbReference type="ARBA" id="ARBA00022989"/>
    </source>
</evidence>
<dbReference type="InterPro" id="IPR059000">
    <property type="entry name" value="ATPase_P-type_domA"/>
</dbReference>
<feature type="region of interest" description="Disordered" evidence="12">
    <location>
        <begin position="321"/>
        <end position="352"/>
    </location>
</feature>
<dbReference type="InterPro" id="IPR023299">
    <property type="entry name" value="ATPase_P-typ_cyto_dom_N"/>
</dbReference>
<feature type="region of interest" description="Disordered" evidence="12">
    <location>
        <begin position="72"/>
        <end position="113"/>
    </location>
</feature>
<dbReference type="PANTHER" id="PTHR46594:SF4">
    <property type="entry name" value="P-TYPE CATION-TRANSPORTING ATPASE"/>
    <property type="match status" value="1"/>
</dbReference>
<keyword evidence="5" id="KW-0677">Repeat</keyword>
<keyword evidence="15" id="KW-1185">Reference proteome</keyword>
<dbReference type="Gene3D" id="3.40.1110.10">
    <property type="entry name" value="Calcium-transporting ATPase, cytoplasmic domain N"/>
    <property type="match status" value="1"/>
</dbReference>
<dbReference type="InterPro" id="IPR017969">
    <property type="entry name" value="Heavy-metal-associated_CS"/>
</dbReference>
<evidence type="ECO:0000313" key="14">
    <source>
        <dbReference type="EMBL" id="CBN73972.1"/>
    </source>
</evidence>
<dbReference type="InterPro" id="IPR036163">
    <property type="entry name" value="HMA_dom_sf"/>
</dbReference>
<dbReference type="Pfam" id="PF00403">
    <property type="entry name" value="HMA"/>
    <property type="match status" value="1"/>
</dbReference>
<dbReference type="OrthoDB" id="432719at2759"/>
<feature type="region of interest" description="Disordered" evidence="12">
    <location>
        <begin position="1351"/>
        <end position="1379"/>
    </location>
</feature>
<dbReference type="Proteomes" id="UP000002630">
    <property type="component" value="Linkage Group LG07"/>
</dbReference>
<dbReference type="OMA" id="MMMESIS"/>
<dbReference type="InterPro" id="IPR036412">
    <property type="entry name" value="HAD-like_sf"/>
</dbReference>
<feature type="transmembrane region" description="Helical" evidence="11">
    <location>
        <begin position="1229"/>
        <end position="1251"/>
    </location>
</feature>
<dbReference type="SUPFAM" id="SSF81665">
    <property type="entry name" value="Calcium ATPase, transmembrane domain M"/>
    <property type="match status" value="1"/>
</dbReference>
<keyword evidence="2" id="KW-0813">Transport</keyword>
<dbReference type="InterPro" id="IPR006122">
    <property type="entry name" value="HMA_Cu_ion-bd"/>
</dbReference>
<feature type="compositionally biased region" description="Low complexity" evidence="12">
    <location>
        <begin position="1366"/>
        <end position="1379"/>
    </location>
</feature>
<dbReference type="Pfam" id="PF00122">
    <property type="entry name" value="E1-E2_ATPase"/>
    <property type="match status" value="1"/>
</dbReference>
<dbReference type="PRINTS" id="PR00942">
    <property type="entry name" value="CUATPASEI"/>
</dbReference>
<comment type="similarity">
    <text evidence="11">Belongs to the cation transport ATPase (P-type) (TC 3.A.3) family. Type IB subfamily.</text>
</comment>
<comment type="subcellular location">
    <subcellularLocation>
        <location evidence="1 11">Membrane</location>
    </subcellularLocation>
</comment>
<feature type="region of interest" description="Disordered" evidence="12">
    <location>
        <begin position="1427"/>
        <end position="1447"/>
    </location>
</feature>
<dbReference type="SUPFAM" id="SSF81653">
    <property type="entry name" value="Calcium ATPase, transduction domain A"/>
    <property type="match status" value="1"/>
</dbReference>
<keyword evidence="9" id="KW-0406">Ion transport</keyword>
<feature type="domain" description="HMA" evidence="13">
    <location>
        <begin position="249"/>
        <end position="318"/>
    </location>
</feature>
<feature type="region of interest" description="Disordered" evidence="12">
    <location>
        <begin position="493"/>
        <end position="587"/>
    </location>
</feature>
<proteinExistence type="inferred from homology"/>
<name>D8LTS5_ECTSI</name>
<dbReference type="EMBL" id="FN649137">
    <property type="protein sequence ID" value="CBN73972.1"/>
    <property type="molecule type" value="Genomic_DNA"/>
</dbReference>
<evidence type="ECO:0000256" key="2">
    <source>
        <dbReference type="ARBA" id="ARBA00022448"/>
    </source>
</evidence>
<dbReference type="InParanoid" id="D8LTS5"/>
<evidence type="ECO:0000256" key="8">
    <source>
        <dbReference type="ARBA" id="ARBA00023008"/>
    </source>
</evidence>
<dbReference type="InterPro" id="IPR023298">
    <property type="entry name" value="ATPase_P-typ_TM_dom_sf"/>
</dbReference>
<dbReference type="FunFam" id="3.30.70.100:FF:000001">
    <property type="entry name" value="ATPase copper transporting beta"/>
    <property type="match status" value="1"/>
</dbReference>
<feature type="transmembrane region" description="Helical" evidence="11">
    <location>
        <begin position="1257"/>
        <end position="1278"/>
    </location>
</feature>
<dbReference type="SUPFAM" id="SSF55008">
    <property type="entry name" value="HMA, heavy metal-associated domain"/>
    <property type="match status" value="3"/>
</dbReference>
<reference evidence="14 15" key="1">
    <citation type="journal article" date="2010" name="Nature">
        <title>The Ectocarpus genome and the independent evolution of multicellularity in brown algae.</title>
        <authorList>
            <person name="Cock J.M."/>
            <person name="Sterck L."/>
            <person name="Rouze P."/>
            <person name="Scornet D."/>
            <person name="Allen A.E."/>
            <person name="Amoutzias G."/>
            <person name="Anthouard V."/>
            <person name="Artiguenave F."/>
            <person name="Aury J.M."/>
            <person name="Badger J.H."/>
            <person name="Beszteri B."/>
            <person name="Billiau K."/>
            <person name="Bonnet E."/>
            <person name="Bothwell J.H."/>
            <person name="Bowler C."/>
            <person name="Boyen C."/>
            <person name="Brownlee C."/>
            <person name="Carrano C.J."/>
            <person name="Charrier B."/>
            <person name="Cho G.Y."/>
            <person name="Coelho S.M."/>
            <person name="Collen J."/>
            <person name="Corre E."/>
            <person name="Da Silva C."/>
            <person name="Delage L."/>
            <person name="Delaroque N."/>
            <person name="Dittami S.M."/>
            <person name="Doulbeau S."/>
            <person name="Elias M."/>
            <person name="Farnham G."/>
            <person name="Gachon C.M."/>
            <person name="Gschloessl B."/>
            <person name="Heesch S."/>
            <person name="Jabbari K."/>
            <person name="Jubin C."/>
            <person name="Kawai H."/>
            <person name="Kimura K."/>
            <person name="Kloareg B."/>
            <person name="Kupper F.C."/>
            <person name="Lang D."/>
            <person name="Le Bail A."/>
            <person name="Leblanc C."/>
            <person name="Lerouge P."/>
            <person name="Lohr M."/>
            <person name="Lopez P.J."/>
            <person name="Martens C."/>
            <person name="Maumus F."/>
            <person name="Michel G."/>
            <person name="Miranda-Saavedra D."/>
            <person name="Morales J."/>
            <person name="Moreau H."/>
            <person name="Motomura T."/>
            <person name="Nagasato C."/>
            <person name="Napoli C.A."/>
            <person name="Nelson D.R."/>
            <person name="Nyvall-Collen P."/>
            <person name="Peters A.F."/>
            <person name="Pommier C."/>
            <person name="Potin P."/>
            <person name="Poulain J."/>
            <person name="Quesneville H."/>
            <person name="Read B."/>
            <person name="Rensing S.A."/>
            <person name="Ritter A."/>
            <person name="Rousvoal S."/>
            <person name="Samanta M."/>
            <person name="Samson G."/>
            <person name="Schroeder D.C."/>
            <person name="Segurens B."/>
            <person name="Strittmatter M."/>
            <person name="Tonon T."/>
            <person name="Tregear J.W."/>
            <person name="Valentin K."/>
            <person name="von Dassow P."/>
            <person name="Yamagishi T."/>
            <person name="Van de Peer Y."/>
            <person name="Wincker P."/>
        </authorList>
    </citation>
    <scope>NUCLEOTIDE SEQUENCE [LARGE SCALE GENOMIC DNA]</scope>
    <source>
        <strain evidence="15">Ec32 / CCAP1310/4</strain>
    </source>
</reference>
<keyword evidence="8" id="KW-0186">Copper</keyword>
<evidence type="ECO:0000259" key="13">
    <source>
        <dbReference type="PROSITE" id="PS50846"/>
    </source>
</evidence>
<feature type="compositionally biased region" description="Low complexity" evidence="12">
    <location>
        <begin position="1432"/>
        <end position="1442"/>
    </location>
</feature>
<dbReference type="Gene3D" id="3.40.50.1000">
    <property type="entry name" value="HAD superfamily/HAD-like"/>
    <property type="match status" value="1"/>
</dbReference>
<keyword evidence="11" id="KW-0067">ATP-binding</keyword>
<keyword evidence="11" id="KW-0547">Nucleotide-binding</keyword>
<evidence type="ECO:0000256" key="10">
    <source>
        <dbReference type="ARBA" id="ARBA00023136"/>
    </source>
</evidence>
<evidence type="ECO:0000256" key="11">
    <source>
        <dbReference type="RuleBase" id="RU362081"/>
    </source>
</evidence>
<dbReference type="CDD" id="cd00371">
    <property type="entry name" value="HMA"/>
    <property type="match status" value="3"/>
</dbReference>
<feature type="transmembrane region" description="Helical" evidence="11">
    <location>
        <begin position="653"/>
        <end position="670"/>
    </location>
</feature>
<dbReference type="PROSITE" id="PS00154">
    <property type="entry name" value="ATPASE_E1_E2"/>
    <property type="match status" value="1"/>
</dbReference>
<dbReference type="GO" id="GO:0016020">
    <property type="term" value="C:membrane"/>
    <property type="evidence" value="ECO:0007669"/>
    <property type="project" value="UniProtKB-SubCell"/>
</dbReference>
<dbReference type="NCBIfam" id="TIGR00003">
    <property type="entry name" value="copper ion binding protein"/>
    <property type="match status" value="1"/>
</dbReference>
<dbReference type="InterPro" id="IPR023214">
    <property type="entry name" value="HAD_sf"/>
</dbReference>
<dbReference type="Gene3D" id="3.30.70.100">
    <property type="match status" value="3"/>
</dbReference>
<feature type="transmembrane region" description="Helical" evidence="11">
    <location>
        <begin position="690"/>
        <end position="707"/>
    </location>
</feature>
<dbReference type="SUPFAM" id="SSF56784">
    <property type="entry name" value="HAD-like"/>
    <property type="match status" value="1"/>
</dbReference>
<dbReference type="InterPro" id="IPR006121">
    <property type="entry name" value="HMA_dom"/>
</dbReference>
<dbReference type="PROSITE" id="PS50846">
    <property type="entry name" value="HMA_2"/>
    <property type="match status" value="2"/>
</dbReference>
<keyword evidence="6" id="KW-1278">Translocase</keyword>
<feature type="compositionally biased region" description="Gly residues" evidence="12">
    <location>
        <begin position="501"/>
        <end position="517"/>
    </location>
</feature>
<evidence type="ECO:0000256" key="9">
    <source>
        <dbReference type="ARBA" id="ARBA00023065"/>
    </source>
</evidence>
<evidence type="ECO:0000256" key="12">
    <source>
        <dbReference type="SAM" id="MobiDB-lite"/>
    </source>
</evidence>
<dbReference type="Gene3D" id="2.70.150.10">
    <property type="entry name" value="Calcium-transporting ATPase, cytoplasmic transduction domain A"/>
    <property type="match status" value="1"/>
</dbReference>
<dbReference type="NCBIfam" id="TIGR01494">
    <property type="entry name" value="ATPase_P-type"/>
    <property type="match status" value="1"/>
</dbReference>
<sequence length="1459" mass="149449">MMMESISNGGTVANAAAAALGQDGPFAIDVEGMMCQNNCGSTVKRAIEAVPGVSRAEVSFAARRAWAWLSPSSSSNAAGRRQQHHAALGSSLDDVEGNGGVTAKRSEEEQEGGNSAAVFAEILEAVEAVGFGAEASPDVELLVGGMMCQRNCGTTVRNALLSVSPSFARAEASFEEGRGRIWIRAAASGLGGPGLGSGLVAGDNEADGSGGGGGGGFLAEASSSDESAAVARLAVEELEAVGFDASLAPSAVLEIEGMMCQKSCGTTVRGCLEAVPGVDRAEVSYAEGRLARVWARDGPRLPVSVLVEAVEDVGFGARVVRGPAEKDGDSGTSPAAEEKRPSGVGGGAGEADTKLPKMLLEKEGGAGGGEVAVGVFSVSGMSCASCVGNVEKFVSALDGVDDVRVALLAEKAEVRFDPGTTNGQELADGITGLGYPTRHLSSTVLTGAGAAGGKGVPGASDITVEVFGVSGPESVSNLETTVLALPGVASCKVTRPSTPGAGDGGTPRGGSYNGSGGAPAYVLTATRHAPRNPARNKATGARREGPSGGDEVAADVSLALEGGDGGRLSPASGSADELGGGGKRPGSDDAVWDALRSAFHSSGRRKHAGVRDVLEAVRGSGYEARAIAEGGGGTDANSMQASQAAEVAEWRRLLLLAVGFTVPVMILHMVDHADGSDGLCGGEASYGTLLSWVLVTVVQAVVGKRFYRNAYKVLAKRKTSQALVLLLSAQPHHAVLVEPLREDELAPSRAPTFEGSLGDTEAAVVGIEGFSKDDDDEEKWRAKRAMGWRETSVEASLVQPGDVLRVLPGSQFPTDGTLLSGQTYVDESMITGESSPVAKREGDAVCGGTANQHGSVLMRAERVGQETMLAQLCRLVEEAQMSKAPIQRQADRVAGVFVPAVICASVATFLGWFIAGEAGLIPEDWLAEERSDSFLFALLFGVSVVVVACPCALGLATPTAVMVGTGVGAGNGVLIKGGAALEAAHRVNTVVFDKTGTLTRGKPFLTDVVPIRSPALERLLASAASLHPVGRVCVGTRGWAESNGRKAGKVVLVVGNGDGKKESLEEADRIMKGLEEEGKTAVIVTVDGEAVGVVAVADTDKEGSRRAVLALDRMGLDVWVVTGDNRRVATALARRLGIAPERVIAEVLPAGKARKVQELQLAGGHVAMVGDGVNDAPALATADVGIAVGAGTQVAMEAADMVLVRSDVCDVVSALHLGRKVFGRIRLNFVFAMLYNLCGVPIAAGVLYPFLHIRLPPALAGLSMALSSISVVLSSLALRFYKKPEPDIPAHCPSQIDDEGRLWQRSAAATGLEVVSGCFGGVRHLARGRRSFAGGRGLRFHAVRDEVDYDDDDVEMQPRGGGGSGNISTASSGSSNGVVGGRSRWSVLSAIKKGSAIDSAPVFATRGAGRRSSASSAAAGPYALVRSHSRDGSVTSTSSVSGLMDRGEVNGGVEMMGFV</sequence>
<dbReference type="PANTHER" id="PTHR46594">
    <property type="entry name" value="P-TYPE CATION-TRANSPORTING ATPASE"/>
    <property type="match status" value="1"/>
</dbReference>
<dbReference type="Pfam" id="PF00702">
    <property type="entry name" value="Hydrolase"/>
    <property type="match status" value="1"/>
</dbReference>
<protein>
    <recommendedName>
        <fullName evidence="13">HMA domain-containing protein</fullName>
    </recommendedName>
</protein>
<keyword evidence="7 11" id="KW-1133">Transmembrane helix</keyword>
<feature type="transmembrane region" description="Helical" evidence="11">
    <location>
        <begin position="893"/>
        <end position="914"/>
    </location>
</feature>
<dbReference type="STRING" id="2880.D8LTS5"/>
<dbReference type="EMBL" id="FN649732">
    <property type="protein sequence ID" value="CBN73972.1"/>
    <property type="molecule type" value="Genomic_DNA"/>
</dbReference>
<keyword evidence="3 11" id="KW-0812">Transmembrane</keyword>
<dbReference type="eggNOG" id="KOG0207">
    <property type="taxonomic scope" value="Eukaryota"/>
</dbReference>
<dbReference type="PROSITE" id="PS01047">
    <property type="entry name" value="HMA_1"/>
    <property type="match status" value="1"/>
</dbReference>
<dbReference type="InterPro" id="IPR018303">
    <property type="entry name" value="ATPase_P-typ_P_site"/>
</dbReference>
<dbReference type="NCBIfam" id="TIGR01525">
    <property type="entry name" value="ATPase-IB_hvy"/>
    <property type="match status" value="1"/>
</dbReference>
<dbReference type="InterPro" id="IPR001757">
    <property type="entry name" value="P_typ_ATPase"/>
</dbReference>
<evidence type="ECO:0000256" key="5">
    <source>
        <dbReference type="ARBA" id="ARBA00022737"/>
    </source>
</evidence>
<keyword evidence="10 11" id="KW-0472">Membrane</keyword>
<dbReference type="InterPro" id="IPR027256">
    <property type="entry name" value="P-typ_ATPase_IB"/>
</dbReference>
<accession>D8LTS5</accession>
<organism evidence="14 15">
    <name type="scientific">Ectocarpus siliculosus</name>
    <name type="common">Brown alga</name>
    <name type="synonym">Conferva siliculosa</name>
    <dbReference type="NCBI Taxonomy" id="2880"/>
    <lineage>
        <taxon>Eukaryota</taxon>
        <taxon>Sar</taxon>
        <taxon>Stramenopiles</taxon>
        <taxon>Ochrophyta</taxon>
        <taxon>PX clade</taxon>
        <taxon>Phaeophyceae</taxon>
        <taxon>Ectocarpales</taxon>
        <taxon>Ectocarpaceae</taxon>
        <taxon>Ectocarpus</taxon>
    </lineage>
</organism>
<evidence type="ECO:0000256" key="4">
    <source>
        <dbReference type="ARBA" id="ARBA00022723"/>
    </source>
</evidence>
<evidence type="ECO:0000313" key="15">
    <source>
        <dbReference type="Proteomes" id="UP000002630"/>
    </source>
</evidence>
<dbReference type="InterPro" id="IPR008250">
    <property type="entry name" value="ATPase_P-typ_transduc_dom_A_sf"/>
</dbReference>
<evidence type="ECO:0000256" key="3">
    <source>
        <dbReference type="ARBA" id="ARBA00022692"/>
    </source>
</evidence>
<gene>
    <name evidence="14" type="ORF">Esi_0009_0142</name>
</gene>
<feature type="transmembrane region" description="Helical" evidence="11">
    <location>
        <begin position="934"/>
        <end position="956"/>
    </location>
</feature>
<keyword evidence="4 11" id="KW-0479">Metal-binding</keyword>
<dbReference type="PRINTS" id="PR00119">
    <property type="entry name" value="CATATPASE"/>
</dbReference>
<dbReference type="GO" id="GO:0016887">
    <property type="term" value="F:ATP hydrolysis activity"/>
    <property type="evidence" value="ECO:0007669"/>
    <property type="project" value="InterPro"/>
</dbReference>
<dbReference type="GO" id="GO:0005524">
    <property type="term" value="F:ATP binding"/>
    <property type="evidence" value="ECO:0007669"/>
    <property type="project" value="UniProtKB-UniRule"/>
</dbReference>
<feature type="domain" description="HMA" evidence="13">
    <location>
        <begin position="372"/>
        <end position="438"/>
    </location>
</feature>
<evidence type="ECO:0000256" key="6">
    <source>
        <dbReference type="ARBA" id="ARBA00022967"/>
    </source>
</evidence>